<name>A0A2P6RWV8_ROSCH</name>
<dbReference type="Proteomes" id="UP000238479">
    <property type="component" value="Chromosome 2"/>
</dbReference>
<dbReference type="Gramene" id="PRQ50908">
    <property type="protein sequence ID" value="PRQ50908"/>
    <property type="gene ID" value="RchiOBHm_Chr2g0138391"/>
</dbReference>
<dbReference type="EMBL" id="PDCK01000040">
    <property type="protein sequence ID" value="PRQ50908.1"/>
    <property type="molecule type" value="Genomic_DNA"/>
</dbReference>
<evidence type="ECO:0000313" key="1">
    <source>
        <dbReference type="EMBL" id="PRQ50908.1"/>
    </source>
</evidence>
<gene>
    <name evidence="1" type="ORF">RchiOBHm_Chr2g0138391</name>
</gene>
<evidence type="ECO:0000313" key="2">
    <source>
        <dbReference type="Proteomes" id="UP000238479"/>
    </source>
</evidence>
<sequence>MKGSYQVEVWSTAPMEAWNTYSTHEYKDDMKKFQKLALESQEQERVFVYRSRVSCVQE</sequence>
<dbReference type="AlphaFoldDB" id="A0A2P6RWV8"/>
<proteinExistence type="predicted"/>
<keyword evidence="2" id="KW-1185">Reference proteome</keyword>
<accession>A0A2P6RWV8</accession>
<protein>
    <submittedName>
        <fullName evidence="1">Uncharacterized protein</fullName>
    </submittedName>
</protein>
<reference evidence="1 2" key="1">
    <citation type="journal article" date="2018" name="Nat. Genet.">
        <title>The Rosa genome provides new insights in the design of modern roses.</title>
        <authorList>
            <person name="Bendahmane M."/>
        </authorList>
    </citation>
    <scope>NUCLEOTIDE SEQUENCE [LARGE SCALE GENOMIC DNA]</scope>
    <source>
        <strain evidence="2">cv. Old Blush</strain>
    </source>
</reference>
<comment type="caution">
    <text evidence="1">The sequence shown here is derived from an EMBL/GenBank/DDBJ whole genome shotgun (WGS) entry which is preliminary data.</text>
</comment>
<organism evidence="1 2">
    <name type="scientific">Rosa chinensis</name>
    <name type="common">China rose</name>
    <dbReference type="NCBI Taxonomy" id="74649"/>
    <lineage>
        <taxon>Eukaryota</taxon>
        <taxon>Viridiplantae</taxon>
        <taxon>Streptophyta</taxon>
        <taxon>Embryophyta</taxon>
        <taxon>Tracheophyta</taxon>
        <taxon>Spermatophyta</taxon>
        <taxon>Magnoliopsida</taxon>
        <taxon>eudicotyledons</taxon>
        <taxon>Gunneridae</taxon>
        <taxon>Pentapetalae</taxon>
        <taxon>rosids</taxon>
        <taxon>fabids</taxon>
        <taxon>Rosales</taxon>
        <taxon>Rosaceae</taxon>
        <taxon>Rosoideae</taxon>
        <taxon>Rosoideae incertae sedis</taxon>
        <taxon>Rosa</taxon>
    </lineage>
</organism>